<dbReference type="EMBL" id="JAMOIL010000002">
    <property type="protein sequence ID" value="MCM0619174.1"/>
    <property type="molecule type" value="Genomic_DNA"/>
</dbReference>
<dbReference type="Proteomes" id="UP001139485">
    <property type="component" value="Unassembled WGS sequence"/>
</dbReference>
<protein>
    <recommendedName>
        <fullName evidence="3">DUF4240 domain-containing protein</fullName>
    </recommendedName>
</protein>
<comment type="caution">
    <text evidence="1">The sequence shown here is derived from an EMBL/GenBank/DDBJ whole genome shotgun (WGS) entry which is preliminary data.</text>
</comment>
<accession>A0A9X2D551</accession>
<evidence type="ECO:0000313" key="1">
    <source>
        <dbReference type="EMBL" id="MCM0619174.1"/>
    </source>
</evidence>
<keyword evidence="2" id="KW-1185">Reference proteome</keyword>
<dbReference type="RefSeq" id="WP_250826068.1">
    <property type="nucleotide sequence ID" value="NZ_JAMOIL010000002.1"/>
</dbReference>
<organism evidence="1 2">
    <name type="scientific">Nocardioides bruguierae</name>
    <dbReference type="NCBI Taxonomy" id="2945102"/>
    <lineage>
        <taxon>Bacteria</taxon>
        <taxon>Bacillati</taxon>
        <taxon>Actinomycetota</taxon>
        <taxon>Actinomycetes</taxon>
        <taxon>Propionibacteriales</taxon>
        <taxon>Nocardioidaceae</taxon>
        <taxon>Nocardioides</taxon>
    </lineage>
</organism>
<sequence length="251" mass="26884">MTPEEFWAHVDSLGGVADDGTVEDLVERLSTAEAEAFAERVEVLVEELLRACDVPGTHTGDTAEWLAAAVIAAGRETYEATLAAGEPLDPERWSWDEAEALLVVAPVEGEDEAFGLPATPPVTFQWLHLTSPDDVETAYDENVAEVTGALGIGPDPAFGPVPASDPAFDRALARHQDWPTAAPQLHLAVMEGFDEPTPTLWPNVEEPEHVVLVVPPPMLLEAINRVEVYDWLLTGLEGLARELAGGAPADA</sequence>
<proteinExistence type="predicted"/>
<gene>
    <name evidence="1" type="ORF">M8330_02545</name>
</gene>
<name>A0A9X2D551_9ACTN</name>
<evidence type="ECO:0008006" key="3">
    <source>
        <dbReference type="Google" id="ProtNLM"/>
    </source>
</evidence>
<evidence type="ECO:0000313" key="2">
    <source>
        <dbReference type="Proteomes" id="UP001139485"/>
    </source>
</evidence>
<dbReference type="AlphaFoldDB" id="A0A9X2D551"/>
<reference evidence="1" key="1">
    <citation type="submission" date="2022-05" db="EMBL/GenBank/DDBJ databases">
        <authorList>
            <person name="Tuo L."/>
        </authorList>
    </citation>
    <scope>NUCLEOTIDE SEQUENCE</scope>
    <source>
        <strain evidence="1">BSK12Z-4</strain>
    </source>
</reference>